<sequence>MTTSTVTRKVRSRRSPFAANPTRFCTACLLERSMVEQHDAKLKGMCQDCTDRGAVALVDTPATAEPIPAQRTEEPGTHEGVRVCGNCDANISTLAGAAFCSETCKVETAAVEAKKAAKVNAPKPLPSDVRMTVQWSIREGLSDDQIRVGLNGAWKLRQGQRFTPDAVAAAARVWFEDYNRDTFQRGERNTKVLRVLNAVRRLIEG</sequence>
<dbReference type="RefSeq" id="WP_121392858.1">
    <property type="nucleotide sequence ID" value="NZ_RCDD01000003.1"/>
</dbReference>
<proteinExistence type="predicted"/>
<keyword evidence="2" id="KW-1185">Reference proteome</keyword>
<gene>
    <name evidence="1" type="ORF">CLV68_4545</name>
</gene>
<protein>
    <submittedName>
        <fullName evidence="1">Uncharacterized protein</fullName>
    </submittedName>
</protein>
<evidence type="ECO:0000313" key="1">
    <source>
        <dbReference type="EMBL" id="RLK58441.1"/>
    </source>
</evidence>
<comment type="caution">
    <text evidence="1">The sequence shown here is derived from an EMBL/GenBank/DDBJ whole genome shotgun (WGS) entry which is preliminary data.</text>
</comment>
<name>A0A421B2F6_9PSEU</name>
<dbReference type="AlphaFoldDB" id="A0A421B2F6"/>
<organism evidence="1 2">
    <name type="scientific">Actinokineospora cianjurensis</name>
    <dbReference type="NCBI Taxonomy" id="585224"/>
    <lineage>
        <taxon>Bacteria</taxon>
        <taxon>Bacillati</taxon>
        <taxon>Actinomycetota</taxon>
        <taxon>Actinomycetes</taxon>
        <taxon>Pseudonocardiales</taxon>
        <taxon>Pseudonocardiaceae</taxon>
        <taxon>Actinokineospora</taxon>
    </lineage>
</organism>
<evidence type="ECO:0000313" key="2">
    <source>
        <dbReference type="Proteomes" id="UP000282454"/>
    </source>
</evidence>
<accession>A0A421B2F6</accession>
<dbReference type="EMBL" id="RCDD01000003">
    <property type="protein sequence ID" value="RLK58441.1"/>
    <property type="molecule type" value="Genomic_DNA"/>
</dbReference>
<dbReference type="Proteomes" id="UP000282454">
    <property type="component" value="Unassembled WGS sequence"/>
</dbReference>
<reference evidence="1 2" key="1">
    <citation type="submission" date="2018-10" db="EMBL/GenBank/DDBJ databases">
        <title>Genomic Encyclopedia of Archaeal and Bacterial Type Strains, Phase II (KMG-II): from individual species to whole genera.</title>
        <authorList>
            <person name="Goeker M."/>
        </authorList>
    </citation>
    <scope>NUCLEOTIDE SEQUENCE [LARGE SCALE GENOMIC DNA]</scope>
    <source>
        <strain evidence="1 2">DSM 45657</strain>
    </source>
</reference>